<keyword evidence="3" id="KW-0238">DNA-binding</keyword>
<dbReference type="SUPFAM" id="SSF55781">
    <property type="entry name" value="GAF domain-like"/>
    <property type="match status" value="1"/>
</dbReference>
<dbReference type="GO" id="GO:0003700">
    <property type="term" value="F:DNA-binding transcription factor activity"/>
    <property type="evidence" value="ECO:0007669"/>
    <property type="project" value="InterPro"/>
</dbReference>
<dbReference type="InterPro" id="IPR005471">
    <property type="entry name" value="Tscrpt_reg_IclR_N"/>
</dbReference>
<evidence type="ECO:0000313" key="10">
    <source>
        <dbReference type="Proteomes" id="UP000262621"/>
    </source>
</evidence>
<dbReference type="Proteomes" id="UP000262621">
    <property type="component" value="Unassembled WGS sequence"/>
</dbReference>
<dbReference type="OrthoDB" id="7274111at2"/>
<dbReference type="InterPro" id="IPR036390">
    <property type="entry name" value="WH_DNA-bd_sf"/>
</dbReference>
<evidence type="ECO:0000256" key="3">
    <source>
        <dbReference type="ARBA" id="ARBA00023125"/>
    </source>
</evidence>
<dbReference type="FunFam" id="1.10.10.10:FF:000056">
    <property type="entry name" value="IclR family transcriptional regulator"/>
    <property type="match status" value="1"/>
</dbReference>
<proteinExistence type="predicted"/>
<keyword evidence="10" id="KW-1185">Reference proteome</keyword>
<dbReference type="Gene3D" id="1.10.10.10">
    <property type="entry name" value="Winged helix-like DNA-binding domain superfamily/Winged helix DNA-binding domain"/>
    <property type="match status" value="1"/>
</dbReference>
<evidence type="ECO:0000259" key="7">
    <source>
        <dbReference type="PROSITE" id="PS51077"/>
    </source>
</evidence>
<evidence type="ECO:0000256" key="5">
    <source>
        <dbReference type="ARBA" id="ARBA00058938"/>
    </source>
</evidence>
<reference evidence="9 10" key="1">
    <citation type="submission" date="2018-08" db="EMBL/GenBank/DDBJ databases">
        <title>Verrucosispora craniellae sp. nov., isolated from a marine sponge in the South China Sea.</title>
        <authorList>
            <person name="Li L."/>
            <person name="Lin H.W."/>
        </authorList>
    </citation>
    <scope>NUCLEOTIDE SEQUENCE [LARGE SCALE GENOMIC DNA]</scope>
    <source>
        <strain evidence="9 10">LHW63014</strain>
    </source>
</reference>
<dbReference type="EMBL" id="QVFU01000044">
    <property type="protein sequence ID" value="RFS43819.1"/>
    <property type="molecule type" value="Genomic_DNA"/>
</dbReference>
<evidence type="ECO:0000256" key="2">
    <source>
        <dbReference type="ARBA" id="ARBA00023015"/>
    </source>
</evidence>
<sequence length="265" mass="27740">MTSDNGSNQSILRAVAILDAFLLGRPELRVTDVARQAGLGVSTASRLLSTLESLGLVERDPISNLYRLGPKTVTLGGVALNQSAVYRAARQTAQNLAAEHALGVNLAIRRDDHGFYLGNFEGRSAPRAFSLIGQSIPLHATGLGKALLLGVDPEQRRVLLGESLVGFTNRTITDHDRLDAELAMSGARGYSTEEEELALGRACLAAPIRNASGEIVAALSISGPLSAINLAAREAALATAVIEAADAVSVALGHHGPARVIVTQR</sequence>
<dbReference type="RefSeq" id="WP_117230597.1">
    <property type="nucleotide sequence ID" value="NZ_CP061725.1"/>
</dbReference>
<dbReference type="SMART" id="SM00346">
    <property type="entry name" value="HTH_ICLR"/>
    <property type="match status" value="1"/>
</dbReference>
<dbReference type="SUPFAM" id="SSF46785">
    <property type="entry name" value="Winged helix' DNA-binding domain"/>
    <property type="match status" value="1"/>
</dbReference>
<dbReference type="CDD" id="cd00090">
    <property type="entry name" value="HTH_ARSR"/>
    <property type="match status" value="1"/>
</dbReference>
<keyword evidence="4" id="KW-0804">Transcription</keyword>
<dbReference type="InterPro" id="IPR014757">
    <property type="entry name" value="Tscrpt_reg_IclR_C"/>
</dbReference>
<evidence type="ECO:0000256" key="1">
    <source>
        <dbReference type="ARBA" id="ARBA00022798"/>
    </source>
</evidence>
<evidence type="ECO:0000256" key="4">
    <source>
        <dbReference type="ARBA" id="ARBA00023163"/>
    </source>
</evidence>
<feature type="domain" description="IclR-ED" evidence="8">
    <location>
        <begin position="71"/>
        <end position="254"/>
    </location>
</feature>
<name>A0A372FTI1_9ACTN</name>
<feature type="domain" description="HTH iclR-type" evidence="7">
    <location>
        <begin position="8"/>
        <end position="70"/>
    </location>
</feature>
<evidence type="ECO:0000256" key="6">
    <source>
        <dbReference type="ARBA" id="ARBA00070406"/>
    </source>
</evidence>
<dbReference type="InterPro" id="IPR029016">
    <property type="entry name" value="GAF-like_dom_sf"/>
</dbReference>
<evidence type="ECO:0000259" key="8">
    <source>
        <dbReference type="PROSITE" id="PS51078"/>
    </source>
</evidence>
<dbReference type="InterPro" id="IPR011991">
    <property type="entry name" value="ArsR-like_HTH"/>
</dbReference>
<gene>
    <name evidence="9" type="ORF">D0Q02_25785</name>
</gene>
<accession>A0A372FTI1</accession>
<dbReference type="InterPro" id="IPR001845">
    <property type="entry name" value="HTH_ArsR_DNA-bd_dom"/>
</dbReference>
<dbReference type="PROSITE" id="PS51077">
    <property type="entry name" value="HTH_ICLR"/>
    <property type="match status" value="1"/>
</dbReference>
<dbReference type="Pfam" id="PF09339">
    <property type="entry name" value="HTH_IclR"/>
    <property type="match status" value="1"/>
</dbReference>
<protein>
    <recommendedName>
        <fullName evidence="6">Glycerol operon regulatory protein</fullName>
    </recommendedName>
</protein>
<dbReference type="Gene3D" id="3.30.450.40">
    <property type="match status" value="1"/>
</dbReference>
<dbReference type="PANTHER" id="PTHR30136">
    <property type="entry name" value="HELIX-TURN-HELIX TRANSCRIPTIONAL REGULATOR, ICLR FAMILY"/>
    <property type="match status" value="1"/>
</dbReference>
<organism evidence="9 10">
    <name type="scientific">Micromonospora craniellae</name>
    <dbReference type="NCBI Taxonomy" id="2294034"/>
    <lineage>
        <taxon>Bacteria</taxon>
        <taxon>Bacillati</taxon>
        <taxon>Actinomycetota</taxon>
        <taxon>Actinomycetes</taxon>
        <taxon>Micromonosporales</taxon>
        <taxon>Micromonosporaceae</taxon>
        <taxon>Micromonospora</taxon>
    </lineage>
</organism>
<dbReference type="AlphaFoldDB" id="A0A372FTI1"/>
<dbReference type="PANTHER" id="PTHR30136:SF24">
    <property type="entry name" value="HTH-TYPE TRANSCRIPTIONAL REPRESSOR ALLR"/>
    <property type="match status" value="1"/>
</dbReference>
<dbReference type="Pfam" id="PF01614">
    <property type="entry name" value="IclR_C"/>
    <property type="match status" value="1"/>
</dbReference>
<dbReference type="InterPro" id="IPR036388">
    <property type="entry name" value="WH-like_DNA-bd_sf"/>
</dbReference>
<comment type="caution">
    <text evidence="9">The sequence shown here is derived from an EMBL/GenBank/DDBJ whole genome shotgun (WGS) entry which is preliminary data.</text>
</comment>
<dbReference type="GO" id="GO:0006071">
    <property type="term" value="P:glycerol metabolic process"/>
    <property type="evidence" value="ECO:0007669"/>
    <property type="project" value="UniProtKB-KW"/>
</dbReference>
<dbReference type="InterPro" id="IPR050707">
    <property type="entry name" value="HTH_MetabolicPath_Reg"/>
</dbReference>
<dbReference type="SMART" id="SM00418">
    <property type="entry name" value="HTH_ARSR"/>
    <property type="match status" value="1"/>
</dbReference>
<dbReference type="PROSITE" id="PS51078">
    <property type="entry name" value="ICLR_ED"/>
    <property type="match status" value="1"/>
</dbReference>
<comment type="function">
    <text evidence="5">May be an activator protein for the gylABX operon.</text>
</comment>
<keyword evidence="1" id="KW-0319">Glycerol metabolism</keyword>
<evidence type="ECO:0000313" key="9">
    <source>
        <dbReference type="EMBL" id="RFS43819.1"/>
    </source>
</evidence>
<dbReference type="GO" id="GO:0045892">
    <property type="term" value="P:negative regulation of DNA-templated transcription"/>
    <property type="evidence" value="ECO:0007669"/>
    <property type="project" value="TreeGrafter"/>
</dbReference>
<dbReference type="GO" id="GO:0003677">
    <property type="term" value="F:DNA binding"/>
    <property type="evidence" value="ECO:0007669"/>
    <property type="project" value="UniProtKB-KW"/>
</dbReference>
<keyword evidence="2" id="KW-0805">Transcription regulation</keyword>